<proteinExistence type="predicted"/>
<keyword evidence="2" id="KW-1185">Reference proteome</keyword>
<accession>A0A1J1HKI3</accession>
<dbReference type="InterPro" id="IPR043403">
    <property type="entry name" value="Gurken/Spitz"/>
</dbReference>
<dbReference type="GO" id="GO:0005154">
    <property type="term" value="F:epidermal growth factor receptor binding"/>
    <property type="evidence" value="ECO:0007669"/>
    <property type="project" value="InterPro"/>
</dbReference>
<dbReference type="Proteomes" id="UP000183832">
    <property type="component" value="Unassembled WGS sequence"/>
</dbReference>
<evidence type="ECO:0000313" key="2">
    <source>
        <dbReference type="Proteomes" id="UP000183832"/>
    </source>
</evidence>
<organism evidence="1 2">
    <name type="scientific">Clunio marinus</name>
    <dbReference type="NCBI Taxonomy" id="568069"/>
    <lineage>
        <taxon>Eukaryota</taxon>
        <taxon>Metazoa</taxon>
        <taxon>Ecdysozoa</taxon>
        <taxon>Arthropoda</taxon>
        <taxon>Hexapoda</taxon>
        <taxon>Insecta</taxon>
        <taxon>Pterygota</taxon>
        <taxon>Neoptera</taxon>
        <taxon>Endopterygota</taxon>
        <taxon>Diptera</taxon>
        <taxon>Nematocera</taxon>
        <taxon>Chironomoidea</taxon>
        <taxon>Chironomidae</taxon>
        <taxon>Clunio</taxon>
    </lineage>
</organism>
<sequence length="126" mass="14542">MQTEFKNTLYAIMKTLTNGLLKFLTRFSGRRRIQIDHKKNRSHIKNSFFRLTSCQYSKHFAIPFTFALMLCAICDVTDACRSRTVIKPRTTPAPTSSPRPNITFHTYKCPEAYATWYCLNGATCFA</sequence>
<dbReference type="STRING" id="568069.A0A1J1HKI3"/>
<gene>
    <name evidence="1" type="primary">similar to AGAP010312-PA</name>
    <name evidence="1" type="ORF">CLUMA_CG002392</name>
</gene>
<dbReference type="GO" id="GO:0048018">
    <property type="term" value="F:receptor ligand activity"/>
    <property type="evidence" value="ECO:0007669"/>
    <property type="project" value="InterPro"/>
</dbReference>
<dbReference type="EMBL" id="CVRI01000009">
    <property type="protein sequence ID" value="CRK88568.1"/>
    <property type="molecule type" value="Genomic_DNA"/>
</dbReference>
<name>A0A1J1HKI3_9DIPT</name>
<dbReference type="AlphaFoldDB" id="A0A1J1HKI3"/>
<feature type="non-terminal residue" evidence="1">
    <location>
        <position position="126"/>
    </location>
</feature>
<reference evidence="1 2" key="1">
    <citation type="submission" date="2015-04" db="EMBL/GenBank/DDBJ databases">
        <authorList>
            <person name="Syromyatnikov M.Y."/>
            <person name="Popov V.N."/>
        </authorList>
    </citation>
    <scope>NUCLEOTIDE SEQUENCE [LARGE SCALE GENOMIC DNA]</scope>
</reference>
<evidence type="ECO:0000313" key="1">
    <source>
        <dbReference type="EMBL" id="CRK88568.1"/>
    </source>
</evidence>
<protein>
    <submittedName>
        <fullName evidence="1">CLUMA_CG002392, isoform A</fullName>
    </submittedName>
</protein>
<dbReference type="GO" id="GO:0007173">
    <property type="term" value="P:epidermal growth factor receptor signaling pathway"/>
    <property type="evidence" value="ECO:0007669"/>
    <property type="project" value="InterPro"/>
</dbReference>
<dbReference type="PANTHER" id="PTHR12332">
    <property type="entry name" value="KEREN-RELATED"/>
    <property type="match status" value="1"/>
</dbReference>
<dbReference type="PANTHER" id="PTHR12332:SF1">
    <property type="entry name" value="KEREN-RELATED"/>
    <property type="match status" value="1"/>
</dbReference>